<dbReference type="PANTHER" id="PTHR34219:SF8">
    <property type="entry name" value="PEPSY DOMAIN-CONTAINING PROTEIN"/>
    <property type="match status" value="1"/>
</dbReference>
<dbReference type="InterPro" id="IPR005625">
    <property type="entry name" value="PepSY-ass_TM"/>
</dbReference>
<comment type="caution">
    <text evidence="2">The sequence shown here is derived from an EMBL/GenBank/DDBJ whole genome shotgun (WGS) entry which is preliminary data.</text>
</comment>
<dbReference type="Pfam" id="PF03929">
    <property type="entry name" value="PepSY_TM"/>
    <property type="match status" value="1"/>
</dbReference>
<organism evidence="2 3">
    <name type="scientific">Gilvimarinus gilvus</name>
    <dbReference type="NCBI Taxonomy" id="3058038"/>
    <lineage>
        <taxon>Bacteria</taxon>
        <taxon>Pseudomonadati</taxon>
        <taxon>Pseudomonadota</taxon>
        <taxon>Gammaproteobacteria</taxon>
        <taxon>Cellvibrionales</taxon>
        <taxon>Cellvibrionaceae</taxon>
        <taxon>Gilvimarinus</taxon>
    </lineage>
</organism>
<dbReference type="PANTHER" id="PTHR34219">
    <property type="entry name" value="IRON-REGULATED INNER MEMBRANE PROTEIN-RELATED"/>
    <property type="match status" value="1"/>
</dbReference>
<evidence type="ECO:0000313" key="2">
    <source>
        <dbReference type="EMBL" id="MDX6850682.1"/>
    </source>
</evidence>
<name>A0ABU4S2I5_9GAMM</name>
<keyword evidence="3" id="KW-1185">Reference proteome</keyword>
<accession>A0ABU4S2I5</accession>
<feature type="transmembrane region" description="Helical" evidence="1">
    <location>
        <begin position="21"/>
        <end position="42"/>
    </location>
</feature>
<keyword evidence="1" id="KW-0812">Transmembrane</keyword>
<reference evidence="2 3" key="1">
    <citation type="submission" date="2023-11" db="EMBL/GenBank/DDBJ databases">
        <title>Gilvimarinus fulvus sp. nov., isolated from the surface of Kelp.</title>
        <authorList>
            <person name="Sun Y.Y."/>
            <person name="Gong Y."/>
            <person name="Du Z.J."/>
        </authorList>
    </citation>
    <scope>NUCLEOTIDE SEQUENCE [LARGE SCALE GENOMIC DNA]</scope>
    <source>
        <strain evidence="2 3">SDUM040013</strain>
    </source>
</reference>
<gene>
    <name evidence="2" type="ORF">SCD92_15015</name>
</gene>
<feature type="transmembrane region" description="Helical" evidence="1">
    <location>
        <begin position="329"/>
        <end position="353"/>
    </location>
</feature>
<evidence type="ECO:0000313" key="3">
    <source>
        <dbReference type="Proteomes" id="UP001273505"/>
    </source>
</evidence>
<feature type="transmembrane region" description="Helical" evidence="1">
    <location>
        <begin position="141"/>
        <end position="164"/>
    </location>
</feature>
<sequence length="392" mass="43674">MRQPGKTITRQQWFRLHSFAGASFALLLFFVSLTGTLAVFAYEIDWLITPELRVSAEGRAPLPAGTLLAAAHSAAKDGQVSSLRLLPPFMASEAILRTASGELNRIYIDPYTAKVIAIQPWFNAHRFLRQTHRHLMLPLKWGLTIVCLLSLPLLLSLASAFPIYKKWWQGFAKRPKPNTPPRRWWGDLHRLIGLWCVPFIALIAITGLWYLIERWGGAAPSATKPLADLATLNQPHNAVKLNAAIDQALNNWPDFVLKGIIVQPNKPLLLQGQASAWLVRDRANTLAVDANTATTLTKRQGESLTVHQRIAEMADPLHFGTFAGYLTKFIWFLFGAMMTALCASGFWLCALRLGTRRSGPKLGKAWQHMGWSRWPQMGLVAASLALALMAIF</sequence>
<keyword evidence="1" id="KW-1133">Transmembrane helix</keyword>
<dbReference type="Proteomes" id="UP001273505">
    <property type="component" value="Unassembled WGS sequence"/>
</dbReference>
<evidence type="ECO:0000256" key="1">
    <source>
        <dbReference type="SAM" id="Phobius"/>
    </source>
</evidence>
<protein>
    <submittedName>
        <fullName evidence="2">PepSY-associated TM helix domain-containing protein</fullName>
    </submittedName>
</protein>
<keyword evidence="1" id="KW-0472">Membrane</keyword>
<feature type="transmembrane region" description="Helical" evidence="1">
    <location>
        <begin position="374"/>
        <end position="391"/>
    </location>
</feature>
<feature type="transmembrane region" description="Helical" evidence="1">
    <location>
        <begin position="191"/>
        <end position="212"/>
    </location>
</feature>
<dbReference type="RefSeq" id="WP_302721109.1">
    <property type="nucleotide sequence ID" value="NZ_JAULRU010000256.1"/>
</dbReference>
<proteinExistence type="predicted"/>
<dbReference type="EMBL" id="JAXAFO010000029">
    <property type="protein sequence ID" value="MDX6850682.1"/>
    <property type="molecule type" value="Genomic_DNA"/>
</dbReference>